<feature type="domain" description="Helicase C-terminal" evidence="12">
    <location>
        <begin position="844"/>
        <end position="1001"/>
    </location>
</feature>
<feature type="region of interest" description="Disordered" evidence="10">
    <location>
        <begin position="1203"/>
        <end position="1226"/>
    </location>
</feature>
<dbReference type="Pfam" id="PF17757">
    <property type="entry name" value="UvrB_inter"/>
    <property type="match status" value="1"/>
</dbReference>
<evidence type="ECO:0000313" key="13">
    <source>
        <dbReference type="EMBL" id="UQX12212.1"/>
    </source>
</evidence>
<dbReference type="SMART" id="SM00487">
    <property type="entry name" value="DEXDc"/>
    <property type="match status" value="1"/>
</dbReference>
<comment type="subcellular location">
    <subcellularLocation>
        <location evidence="9">Cytoplasm</location>
    </subcellularLocation>
</comment>
<evidence type="ECO:0000256" key="1">
    <source>
        <dbReference type="ARBA" id="ARBA00022490"/>
    </source>
</evidence>
<dbReference type="NCBIfam" id="TIGR00580">
    <property type="entry name" value="mfd"/>
    <property type="match status" value="1"/>
</dbReference>
<evidence type="ECO:0000256" key="4">
    <source>
        <dbReference type="ARBA" id="ARBA00022801"/>
    </source>
</evidence>
<dbReference type="Pfam" id="PF02559">
    <property type="entry name" value="CarD_TRCF_RID"/>
    <property type="match status" value="1"/>
</dbReference>
<keyword evidence="14" id="KW-1185">Reference proteome</keyword>
<gene>
    <name evidence="9 13" type="primary">mfd</name>
    <name evidence="13" type="ORF">M5I08_07965</name>
</gene>
<evidence type="ECO:0000256" key="2">
    <source>
        <dbReference type="ARBA" id="ARBA00022741"/>
    </source>
</evidence>
<dbReference type="InterPro" id="IPR003711">
    <property type="entry name" value="CarD-like/TRCF_RID"/>
</dbReference>
<comment type="similarity">
    <text evidence="9">In the N-terminal section; belongs to the UvrB family.</text>
</comment>
<evidence type="ECO:0000256" key="8">
    <source>
        <dbReference type="ARBA" id="ARBA00023204"/>
    </source>
</evidence>
<dbReference type="SMART" id="SM01058">
    <property type="entry name" value="CarD_TRCF"/>
    <property type="match status" value="1"/>
</dbReference>
<evidence type="ECO:0000259" key="11">
    <source>
        <dbReference type="PROSITE" id="PS51192"/>
    </source>
</evidence>
<name>A0ABY4QNY6_9MYCO</name>
<accession>A0ABY4QNY6</accession>
<evidence type="ECO:0000256" key="7">
    <source>
        <dbReference type="ARBA" id="ARBA00023125"/>
    </source>
</evidence>
<evidence type="ECO:0000256" key="3">
    <source>
        <dbReference type="ARBA" id="ARBA00022763"/>
    </source>
</evidence>
<keyword evidence="1 9" id="KW-0963">Cytoplasm</keyword>
<sequence length="1226" mass="131857">MTAPGPAGTTTPIAGLVEFALRAPTLQRLVDLAADRPDDLTLVGPAGARLVVASALARHGPILVVTATGREADDLTAELRGVFGDSAAMFPSWETLPHERLSPGVDTVGARLMLLRRLAHPDDARLGPPLRVVVTAVRSLLQPMAPQLGLLEPLNLAVGEDTAADGGFEGVVTRLVELAYTRVDMVAGRGEFAVRGGILDIFAPTAEHPVRVEFWGDEVTEMRMFSVADQRSMPEISVGHLVAVACRELLLTGEARARAAELARQQPPPEHGGSGGVADMLAKLAEGIPVDGMEALLPMLRPDDLSLLTDQLADGAPVLVCDPEKVRTRAADLIKTGREFLEASWSVAALGGDSPIDVEQLGGSGFRELDEVRAATRRSGHPWWTLSQLSDESAIELDVRAAPSARGHQRDIDEIFAMLRAHVSTGGVAAVVAPGTGTAHRVVEQLAESDTPATTLEPGAEPQPGVVGVLKGPLRDGLIVGGPPGAGLVIITETDLTGNRITATDGKRLAAKRRNTVDPLALTAGDLVVHDQHGIGRFVEMTERTVGGARREYLVLEYASSKRGRNDTDKLYVPMDSLDQLSRYVGGQAPALSRFGGSDWTNTKTKARKAVREIAGELVSLYAKRQASAGHAFGTDTPWQAEMEDAFGFTETHDQLTAITEVKADMEKPIPMDRVICGDVGYGKTEIAVRAAFKAVQDGKQVAVLVPTTLLADQHLQTFTERMAGFPVRIKSLSRFTDGSESRAVLDGLADGSVDIVIGTHRLLQTGVRWKDLGLVVVDEEQRFGVEHKEHIKSLRTHVDVLTMSATPIPRTLEMSLAGIHEMSTILTPPEDRYPVLTYVGPHDDKQVAAALRRELLRDGQAFYVHNRVSSIDQAAARVRQMVPEAKVAVAHGQMPEDLLETTVEGFWNREIDILVCTTIIETGLDIANANTLIVERADTFGLAQLHQLRGRVGRSRERGYAYFLYPQHAPLTETAYDRLATIAQNNELGAGMAVAMKDLEIRGAGNVLGVEQSGHVAGVGFDLYVRLVGEAVEAYRAAADGKTVTTAEEPKDVRIDLPVDAHLPPDYIPSDRLRLEGYRRLAAAADNAQVDAVVEELFDRYGTLPETAQRLVAVARLRLLCRAVGITEVSAASAATVRLAPITLPDSAQVRLARMYPGARYRATTSTVQVPIPRAGGVGAPRIRDLELVQMVADLVSALDGKPGDSSRVDITKPSAMRSEERRAR</sequence>
<feature type="domain" description="Helicase ATP-binding" evidence="11">
    <location>
        <begin position="665"/>
        <end position="826"/>
    </location>
</feature>
<dbReference type="InterPro" id="IPR047112">
    <property type="entry name" value="RecG/Mfd"/>
</dbReference>
<evidence type="ECO:0000256" key="9">
    <source>
        <dbReference type="HAMAP-Rule" id="MF_00969"/>
    </source>
</evidence>
<dbReference type="Pfam" id="PF00271">
    <property type="entry name" value="Helicase_C"/>
    <property type="match status" value="1"/>
</dbReference>
<reference evidence="13" key="1">
    <citation type="submission" date="2022-05" db="EMBL/GenBank/DDBJ databases">
        <title>A methanotrophic Mycobacterium dominates a cave microbial ecosystem.</title>
        <authorList>
            <person name="Van Spanning R.J.M."/>
            <person name="Guan Q."/>
            <person name="Melkonian C."/>
            <person name="Gallant J."/>
            <person name="Polerecky L."/>
            <person name="Flot J.-F."/>
            <person name="Brandt B.W."/>
            <person name="Braster M."/>
            <person name="Iturbe Espinoza P."/>
            <person name="Aerts J."/>
            <person name="Meima-Franke M."/>
            <person name="Piersma S.R."/>
            <person name="Bunduc C."/>
            <person name="Ummels R."/>
            <person name="Pain A."/>
            <person name="Fleming E.J."/>
            <person name="van der Wel N."/>
            <person name="Gherman V.D."/>
            <person name="Sarbu S.M."/>
            <person name="Bodelier P.L.E."/>
            <person name="Bitter W."/>
        </authorList>
    </citation>
    <scope>NUCLEOTIDE SEQUENCE</scope>
    <source>
        <strain evidence="13">Sulfur Cave</strain>
    </source>
</reference>
<evidence type="ECO:0000256" key="5">
    <source>
        <dbReference type="ARBA" id="ARBA00022806"/>
    </source>
</evidence>
<keyword evidence="8 9" id="KW-0234">DNA repair</keyword>
<dbReference type="Pfam" id="PF00270">
    <property type="entry name" value="DEAD"/>
    <property type="match status" value="1"/>
</dbReference>
<dbReference type="InterPro" id="IPR004576">
    <property type="entry name" value="Mfd"/>
</dbReference>
<dbReference type="InterPro" id="IPR011545">
    <property type="entry name" value="DEAD/DEAH_box_helicase_dom"/>
</dbReference>
<keyword evidence="7 9" id="KW-0238">DNA-binding</keyword>
<evidence type="ECO:0000256" key="6">
    <source>
        <dbReference type="ARBA" id="ARBA00022840"/>
    </source>
</evidence>
<organism evidence="13 14">
    <name type="scientific">Candidatus Mycobacterium methanotrophicum</name>
    <dbReference type="NCBI Taxonomy" id="2943498"/>
    <lineage>
        <taxon>Bacteria</taxon>
        <taxon>Bacillati</taxon>
        <taxon>Actinomycetota</taxon>
        <taxon>Actinomycetes</taxon>
        <taxon>Mycobacteriales</taxon>
        <taxon>Mycobacteriaceae</taxon>
        <taxon>Mycobacterium</taxon>
    </lineage>
</organism>
<dbReference type="InterPro" id="IPR041471">
    <property type="entry name" value="UvrB_inter"/>
</dbReference>
<evidence type="ECO:0000256" key="10">
    <source>
        <dbReference type="SAM" id="MobiDB-lite"/>
    </source>
</evidence>
<dbReference type="CDD" id="cd17991">
    <property type="entry name" value="DEXHc_TRCF"/>
    <property type="match status" value="1"/>
</dbReference>
<evidence type="ECO:0000259" key="12">
    <source>
        <dbReference type="PROSITE" id="PS51194"/>
    </source>
</evidence>
<dbReference type="Pfam" id="PF03461">
    <property type="entry name" value="TRCF"/>
    <property type="match status" value="1"/>
</dbReference>
<dbReference type="InterPro" id="IPR005118">
    <property type="entry name" value="TRCF_C"/>
</dbReference>
<dbReference type="InterPro" id="IPR014001">
    <property type="entry name" value="Helicase_ATP-bd"/>
</dbReference>
<dbReference type="InterPro" id="IPR001650">
    <property type="entry name" value="Helicase_C-like"/>
</dbReference>
<dbReference type="PROSITE" id="PS51194">
    <property type="entry name" value="HELICASE_CTER"/>
    <property type="match status" value="1"/>
</dbReference>
<keyword evidence="5" id="KW-0347">Helicase</keyword>
<feature type="compositionally biased region" description="Basic and acidic residues" evidence="10">
    <location>
        <begin position="1203"/>
        <end position="1212"/>
    </location>
</feature>
<comment type="similarity">
    <text evidence="9">In the C-terminal section; belongs to the helicase family. RecG subfamily.</text>
</comment>
<dbReference type="SMART" id="SM00490">
    <property type="entry name" value="HELICc"/>
    <property type="match status" value="1"/>
</dbReference>
<dbReference type="SMART" id="SM00982">
    <property type="entry name" value="TRCF"/>
    <property type="match status" value="1"/>
</dbReference>
<dbReference type="PANTHER" id="PTHR47964:SF1">
    <property type="entry name" value="ATP-DEPENDENT DNA HELICASE HOMOLOG RECG, CHLOROPLASTIC"/>
    <property type="match status" value="1"/>
</dbReference>
<dbReference type="PANTHER" id="PTHR47964">
    <property type="entry name" value="ATP-DEPENDENT DNA HELICASE HOMOLOG RECG, CHLOROPLASTIC"/>
    <property type="match status" value="1"/>
</dbReference>
<dbReference type="Proteomes" id="UP001056610">
    <property type="component" value="Chromosome"/>
</dbReference>
<dbReference type="EC" id="3.6.4.-" evidence="9"/>
<proteinExistence type="inferred from homology"/>
<keyword evidence="6 9" id="KW-0067">ATP-binding</keyword>
<dbReference type="RefSeq" id="WP_219067455.1">
    <property type="nucleotide sequence ID" value="NZ_CAJUXY010000020.1"/>
</dbReference>
<dbReference type="EMBL" id="CP097320">
    <property type="protein sequence ID" value="UQX12212.1"/>
    <property type="molecule type" value="Genomic_DNA"/>
</dbReference>
<dbReference type="CDD" id="cd18810">
    <property type="entry name" value="SF2_C_TRCF"/>
    <property type="match status" value="1"/>
</dbReference>
<keyword evidence="3 9" id="KW-0227">DNA damage</keyword>
<protein>
    <recommendedName>
        <fullName evidence="9">Transcription-repair-coupling factor</fullName>
        <shortName evidence="9">TRCF</shortName>
        <ecNumber evidence="9">3.6.4.-</ecNumber>
    </recommendedName>
</protein>
<evidence type="ECO:0000313" key="14">
    <source>
        <dbReference type="Proteomes" id="UP001056610"/>
    </source>
</evidence>
<comment type="function">
    <text evidence="9">Couples transcription and DNA repair by recognizing RNA polymerase (RNAP) stalled at DNA lesions. Mediates ATP-dependent release of RNAP and its truncated transcript from the DNA, and recruitment of nucleotide excision repair machinery to the damaged site.</text>
</comment>
<dbReference type="HAMAP" id="MF_00969">
    <property type="entry name" value="TRCF"/>
    <property type="match status" value="1"/>
</dbReference>
<dbReference type="PROSITE" id="PS51192">
    <property type="entry name" value="HELICASE_ATP_BIND_1"/>
    <property type="match status" value="1"/>
</dbReference>
<keyword evidence="4 9" id="KW-0378">Hydrolase</keyword>
<keyword evidence="2 9" id="KW-0547">Nucleotide-binding</keyword>